<dbReference type="SMART" id="SM01008">
    <property type="entry name" value="Ald_Xan_dh_C"/>
    <property type="match status" value="1"/>
</dbReference>
<dbReference type="SUPFAM" id="SSF56003">
    <property type="entry name" value="Molybdenum cofactor-binding domain"/>
    <property type="match status" value="1"/>
</dbReference>
<evidence type="ECO:0000259" key="3">
    <source>
        <dbReference type="SMART" id="SM01008"/>
    </source>
</evidence>
<accession>A0ABP6FVP7</accession>
<name>A0ABP6FVP7_9ACTN</name>
<dbReference type="PANTHER" id="PTHR11908:SF132">
    <property type="entry name" value="ALDEHYDE OXIDASE 1-RELATED"/>
    <property type="match status" value="1"/>
</dbReference>
<evidence type="ECO:0000313" key="4">
    <source>
        <dbReference type="EMBL" id="GAA2702340.1"/>
    </source>
</evidence>
<proteinExistence type="predicted"/>
<comment type="caution">
    <text evidence="4">The sequence shown here is derived from an EMBL/GenBank/DDBJ whole genome shotgun (WGS) entry which is preliminary data.</text>
</comment>
<dbReference type="InterPro" id="IPR000674">
    <property type="entry name" value="Ald_Oxase/Xan_DH_a/b"/>
</dbReference>
<dbReference type="InterPro" id="IPR036856">
    <property type="entry name" value="Ald_Oxase/Xan_DH_a/b_sf"/>
</dbReference>
<dbReference type="Pfam" id="PF01315">
    <property type="entry name" value="Ald_Xan_dh_C"/>
    <property type="match status" value="1"/>
</dbReference>
<dbReference type="Pfam" id="PF20256">
    <property type="entry name" value="MoCoBD_2"/>
    <property type="match status" value="1"/>
</dbReference>
<organism evidence="4 5">
    <name type="scientific">Nonomuraea recticatena</name>
    <dbReference type="NCBI Taxonomy" id="46178"/>
    <lineage>
        <taxon>Bacteria</taxon>
        <taxon>Bacillati</taxon>
        <taxon>Actinomycetota</taxon>
        <taxon>Actinomycetes</taxon>
        <taxon>Streptosporangiales</taxon>
        <taxon>Streptosporangiaceae</taxon>
        <taxon>Nonomuraea</taxon>
    </lineage>
</organism>
<gene>
    <name evidence="4" type="ORF">GCM10010412_100370</name>
</gene>
<evidence type="ECO:0000313" key="5">
    <source>
        <dbReference type="Proteomes" id="UP001501666"/>
    </source>
</evidence>
<dbReference type="RefSeq" id="WP_346158225.1">
    <property type="nucleotide sequence ID" value="NZ_BAAATE010000079.1"/>
</dbReference>
<evidence type="ECO:0000256" key="1">
    <source>
        <dbReference type="ARBA" id="ARBA00022505"/>
    </source>
</evidence>
<dbReference type="PANTHER" id="PTHR11908">
    <property type="entry name" value="XANTHINE DEHYDROGENASE"/>
    <property type="match status" value="1"/>
</dbReference>
<dbReference type="InterPro" id="IPR046867">
    <property type="entry name" value="AldOxase/xan_DH_MoCoBD2"/>
</dbReference>
<dbReference type="Proteomes" id="UP001501666">
    <property type="component" value="Unassembled WGS sequence"/>
</dbReference>
<dbReference type="EMBL" id="BAAATE010000079">
    <property type="protein sequence ID" value="GAA2702340.1"/>
    <property type="molecule type" value="Genomic_DNA"/>
</dbReference>
<dbReference type="InterPro" id="IPR008274">
    <property type="entry name" value="AldOxase/xan_DH_MoCoBD1"/>
</dbReference>
<dbReference type="InterPro" id="IPR016208">
    <property type="entry name" value="Ald_Oxase/xanthine_DH-like"/>
</dbReference>
<dbReference type="SUPFAM" id="SSF54665">
    <property type="entry name" value="CO dehydrogenase molybdoprotein N-domain-like"/>
    <property type="match status" value="1"/>
</dbReference>
<feature type="domain" description="Aldehyde oxidase/xanthine dehydrogenase a/b hammerhead" evidence="3">
    <location>
        <begin position="28"/>
        <end position="137"/>
    </location>
</feature>
<protein>
    <submittedName>
        <fullName evidence="4">Xanthine dehydrogenase family protein molybdopterin-binding subunit</fullName>
    </submittedName>
</protein>
<sequence>MTTSPTISPTIAVIGAGLDRVDAPLKVAGKAHYPNDFGYTGMAHAALVRSTIAAGRIRAIDTSQAQAAPGVLTVITHLNAPRLERGPMTLLGPSPPAPLQDDRVLHYGQHVAIVVASTAEQARHAASLVRVEYESTEALLDVDDPRAEVLTDPWSLDSERGDVAAGFAAADVVVEGTYTTPDNTNNPLGLMATIAVWNGDLLTVHDSTQWPHNVRTSLAAIFKIPESGIRVLAPYVGGGFGAGLRMWPHVILTVLAAREVGRAVKLVLTRPEMFTSVGHRPNSVQHIRIGATSVGDLVAIEHHGTSSVAMEDDDYEPVSLCSAVSYACPNVRTRDRQVRLNIPCPGSMRGPAEGQGNFALESAIDELAHALGMDPLEFRLRNYAGEHPLFGLPWSSNALQECYLRGAERFGWSQRTPEPGSMRDGRWLVGYGLAGVSYPNYQVPCQARASVHRDGSAFVRSAATDIGTGTYTVMTQLAAELLGLDTSRVRFDLGDSDMPYSPQAGGSGLTGALGNAVHAACRRLVGEFLDLVRDDMDSPLREAKLDDVTVSEGRIHRIGAPERGESYTDILARHGLEELSADGRSTPPRAEELGMAVAGAFGAKFVEVRIDPDLGLLRVTRVVSAIDGGRILNEKTATSQIIGGTVGGIGQALFEDTATDQGTGRIANATFGDYLVPVNADVPDMDVIFVGEPDRATPVGTKGVGEVGLVGVAAAIGNAVYHATGRRMRSLPITIDQLL</sequence>
<keyword evidence="2" id="KW-0560">Oxidoreductase</keyword>
<dbReference type="Gene3D" id="3.30.365.10">
    <property type="entry name" value="Aldehyde oxidase/xanthine dehydrogenase, molybdopterin binding domain"/>
    <property type="match status" value="4"/>
</dbReference>
<dbReference type="InterPro" id="IPR037165">
    <property type="entry name" value="AldOxase/xan_DH_Mopterin-bd_sf"/>
</dbReference>
<keyword evidence="5" id="KW-1185">Reference proteome</keyword>
<evidence type="ECO:0000256" key="2">
    <source>
        <dbReference type="ARBA" id="ARBA00023002"/>
    </source>
</evidence>
<reference evidence="5" key="1">
    <citation type="journal article" date="2019" name="Int. J. Syst. Evol. Microbiol.">
        <title>The Global Catalogue of Microorganisms (GCM) 10K type strain sequencing project: providing services to taxonomists for standard genome sequencing and annotation.</title>
        <authorList>
            <consortium name="The Broad Institute Genomics Platform"/>
            <consortium name="The Broad Institute Genome Sequencing Center for Infectious Disease"/>
            <person name="Wu L."/>
            <person name="Ma J."/>
        </authorList>
    </citation>
    <scope>NUCLEOTIDE SEQUENCE [LARGE SCALE GENOMIC DNA]</scope>
    <source>
        <strain evidence="5">JCM 6835</strain>
    </source>
</reference>
<dbReference type="Gene3D" id="3.90.1170.50">
    <property type="entry name" value="Aldehyde oxidase/xanthine dehydrogenase, a/b hammerhead"/>
    <property type="match status" value="1"/>
</dbReference>
<dbReference type="Pfam" id="PF02738">
    <property type="entry name" value="MoCoBD_1"/>
    <property type="match status" value="1"/>
</dbReference>
<keyword evidence="1" id="KW-0500">Molybdenum</keyword>